<dbReference type="Pfam" id="PF08447">
    <property type="entry name" value="PAS_3"/>
    <property type="match status" value="2"/>
</dbReference>
<dbReference type="InterPro" id="IPR001610">
    <property type="entry name" value="PAC"/>
</dbReference>
<dbReference type="Gene3D" id="3.30.70.270">
    <property type="match status" value="1"/>
</dbReference>
<accession>A0A318L445</accession>
<proteinExistence type="predicted"/>
<dbReference type="SUPFAM" id="SSF55785">
    <property type="entry name" value="PYP-like sensor domain (PAS domain)"/>
    <property type="match status" value="2"/>
</dbReference>
<feature type="domain" description="PAC" evidence="2">
    <location>
        <begin position="363"/>
        <end position="415"/>
    </location>
</feature>
<dbReference type="PANTHER" id="PTHR44757:SF2">
    <property type="entry name" value="BIOFILM ARCHITECTURE MAINTENANCE PROTEIN MBAA"/>
    <property type="match status" value="1"/>
</dbReference>
<dbReference type="RefSeq" id="WP_022938026.1">
    <property type="nucleotide sequence ID" value="NZ_CABKRQ010000004.1"/>
</dbReference>
<evidence type="ECO:0000313" key="4">
    <source>
        <dbReference type="EMBL" id="PXX80223.1"/>
    </source>
</evidence>
<evidence type="ECO:0000259" key="2">
    <source>
        <dbReference type="PROSITE" id="PS50113"/>
    </source>
</evidence>
<dbReference type="InterPro" id="IPR000160">
    <property type="entry name" value="GGDEF_dom"/>
</dbReference>
<protein>
    <submittedName>
        <fullName evidence="4">PAS domain S-box-containing protein/diguanylate cyclase (GGDEF)-like protein</fullName>
    </submittedName>
</protein>
<dbReference type="Gene3D" id="3.30.450.40">
    <property type="match status" value="1"/>
</dbReference>
<dbReference type="Proteomes" id="UP000247612">
    <property type="component" value="Unassembled WGS sequence"/>
</dbReference>
<dbReference type="SUPFAM" id="SSF55781">
    <property type="entry name" value="GAF domain-like"/>
    <property type="match status" value="1"/>
</dbReference>
<dbReference type="InterPro" id="IPR029016">
    <property type="entry name" value="GAF-like_dom_sf"/>
</dbReference>
<dbReference type="InterPro" id="IPR052155">
    <property type="entry name" value="Biofilm_reg_signaling"/>
</dbReference>
<feature type="domain" description="GGDEF" evidence="3">
    <location>
        <begin position="446"/>
        <end position="578"/>
    </location>
</feature>
<evidence type="ECO:0000259" key="1">
    <source>
        <dbReference type="PROSITE" id="PS50112"/>
    </source>
</evidence>
<dbReference type="STRING" id="1034346.GCA_000313565_01721"/>
<feature type="domain" description="PAC" evidence="2">
    <location>
        <begin position="235"/>
        <end position="286"/>
    </location>
</feature>
<sequence length="768" mass="87885">MKREQFNLKQAALAFADKLIELYFIDRRLDRLPAYMNEKISWIGTGENELCQNLMEAKQALKAEFKEYSGSFIIRQRQVYAVPFDDACIVYGMLEAEPEDKMFAIEKLRFSIVLDKELKLLHLHFSYPDMDQKAAHYYVESRDRSNLQDLKQTLALRSRQLELLNNSLPGSAHQCRKDAHFTLITMSDSFLSMFGYTREEIANRFHNHFIEMVYPNDRSMMLSMIHKQLKKGSDIELEYRVLCKSGKPIWVLDKGRLLTERDGSENFFSLLIEITQRKQAQEALRLSLERYQVIMDQATDIIFEWDIARDTLFFSPNWYKKFGYAAISKQISQRIPVSENIHPDDMHAFMRIMKDTAAGVPYSETEFRIRDRQGKYHWCRIRATAQFDADGKAIKAVGVILDIDDEKRQHLVLLDMAQKDALTGLYNKAAIDSLVAARMQNCEASGKQALLILDVDHFKSVNDTYGHLAGDSLLASVAAVIKSQIRSSDLAGRIGGDEFLIYMASINDEENVLRKAEKLLSALEELTPLPNALPITCSIGAAVFSYGEGDYHTFFQCADQALYIRKKSGRKGVTFYQAVKECSSDHLMSAVNEESNIDQVEIMEEQLAQYAFRKLYAAKDIHLTIERLLGIIGHAYDVSRVYIFESNDGHSCFNTFEWCAKGIKPMNSSISVSLAETAQRFDEQGLFYCAEVKPMSKHYHSYLAGQDCCSLLQCAILDEGEFAGYVGFDECREHRVWESKQIAAFKLTADVLSAFLMKLRLKQALKIK</sequence>
<dbReference type="InterPro" id="IPR043128">
    <property type="entry name" value="Rev_trsase/Diguanyl_cyclase"/>
</dbReference>
<dbReference type="Pfam" id="PF13474">
    <property type="entry name" value="SnoaL_3"/>
    <property type="match status" value="1"/>
</dbReference>
<reference evidence="4 5" key="1">
    <citation type="submission" date="2018-05" db="EMBL/GenBank/DDBJ databases">
        <title>Genomic Encyclopedia of Type Strains, Phase IV (KMG-IV): sequencing the most valuable type-strain genomes for metagenomic binning, comparative biology and taxonomic classification.</title>
        <authorList>
            <person name="Goeker M."/>
        </authorList>
    </citation>
    <scope>NUCLEOTIDE SEQUENCE [LARGE SCALE GENOMIC DNA]</scope>
    <source>
        <strain evidence="4 5">JC118</strain>
    </source>
</reference>
<evidence type="ECO:0000313" key="5">
    <source>
        <dbReference type="Proteomes" id="UP000247612"/>
    </source>
</evidence>
<dbReference type="CDD" id="cd01949">
    <property type="entry name" value="GGDEF"/>
    <property type="match status" value="1"/>
</dbReference>
<gene>
    <name evidence="4" type="ORF">DES51_104230</name>
</gene>
<organism evidence="4 5">
    <name type="scientific">Dielma fastidiosa</name>
    <dbReference type="NCBI Taxonomy" id="1034346"/>
    <lineage>
        <taxon>Bacteria</taxon>
        <taxon>Bacillati</taxon>
        <taxon>Bacillota</taxon>
        <taxon>Erysipelotrichia</taxon>
        <taxon>Erysipelotrichales</taxon>
        <taxon>Erysipelotrichaceae</taxon>
        <taxon>Dielma</taxon>
    </lineage>
</organism>
<dbReference type="FunFam" id="3.30.70.270:FF:000001">
    <property type="entry name" value="Diguanylate cyclase domain protein"/>
    <property type="match status" value="1"/>
</dbReference>
<dbReference type="SMART" id="SM00267">
    <property type="entry name" value="GGDEF"/>
    <property type="match status" value="1"/>
</dbReference>
<dbReference type="NCBIfam" id="TIGR00229">
    <property type="entry name" value="sensory_box"/>
    <property type="match status" value="2"/>
</dbReference>
<dbReference type="SMART" id="SM00091">
    <property type="entry name" value="PAS"/>
    <property type="match status" value="2"/>
</dbReference>
<name>A0A318L445_9FIRM</name>
<dbReference type="EMBL" id="QJKH01000004">
    <property type="protein sequence ID" value="PXX80223.1"/>
    <property type="molecule type" value="Genomic_DNA"/>
</dbReference>
<dbReference type="InterPro" id="IPR035965">
    <property type="entry name" value="PAS-like_dom_sf"/>
</dbReference>
<dbReference type="SMART" id="SM00086">
    <property type="entry name" value="PAC"/>
    <property type="match status" value="2"/>
</dbReference>
<dbReference type="InterPro" id="IPR000014">
    <property type="entry name" value="PAS"/>
</dbReference>
<dbReference type="InterPro" id="IPR013655">
    <property type="entry name" value="PAS_fold_3"/>
</dbReference>
<dbReference type="InterPro" id="IPR037401">
    <property type="entry name" value="SnoaL-like"/>
</dbReference>
<dbReference type="PANTHER" id="PTHR44757">
    <property type="entry name" value="DIGUANYLATE CYCLASE DGCP"/>
    <property type="match status" value="1"/>
</dbReference>
<dbReference type="PROSITE" id="PS50112">
    <property type="entry name" value="PAS"/>
    <property type="match status" value="1"/>
</dbReference>
<comment type="caution">
    <text evidence="4">The sequence shown here is derived from an EMBL/GenBank/DDBJ whole genome shotgun (WGS) entry which is preliminary data.</text>
</comment>
<dbReference type="AlphaFoldDB" id="A0A318L445"/>
<evidence type="ECO:0000259" key="3">
    <source>
        <dbReference type="PROSITE" id="PS50887"/>
    </source>
</evidence>
<keyword evidence="5" id="KW-1185">Reference proteome</keyword>
<dbReference type="Gene3D" id="3.30.450.20">
    <property type="entry name" value="PAS domain"/>
    <property type="match status" value="2"/>
</dbReference>
<dbReference type="SUPFAM" id="SSF55073">
    <property type="entry name" value="Nucleotide cyclase"/>
    <property type="match status" value="1"/>
</dbReference>
<dbReference type="InterPro" id="IPR000700">
    <property type="entry name" value="PAS-assoc_C"/>
</dbReference>
<dbReference type="InterPro" id="IPR029787">
    <property type="entry name" value="Nucleotide_cyclase"/>
</dbReference>
<dbReference type="NCBIfam" id="TIGR00254">
    <property type="entry name" value="GGDEF"/>
    <property type="match status" value="1"/>
</dbReference>
<dbReference type="Pfam" id="PF00990">
    <property type="entry name" value="GGDEF"/>
    <property type="match status" value="1"/>
</dbReference>
<dbReference type="PROSITE" id="PS50887">
    <property type="entry name" value="GGDEF"/>
    <property type="match status" value="1"/>
</dbReference>
<feature type="domain" description="PAS" evidence="1">
    <location>
        <begin position="178"/>
        <end position="232"/>
    </location>
</feature>
<dbReference type="PROSITE" id="PS50113">
    <property type="entry name" value="PAC"/>
    <property type="match status" value="2"/>
</dbReference>
<dbReference type="CDD" id="cd00130">
    <property type="entry name" value="PAS"/>
    <property type="match status" value="2"/>
</dbReference>